<comment type="caution">
    <text evidence="1">The sequence shown here is derived from an EMBL/GenBank/DDBJ whole genome shotgun (WGS) entry which is preliminary data.</text>
</comment>
<accession>A0ACC3YBX7</accession>
<keyword evidence="2" id="KW-1185">Reference proteome</keyword>
<sequence>MSTSSADEDAHSGSDASPPTHNQQVIPQAIRDFCSEVDKCSIAIQAIYPTFKRLETALGKPPTSLDPCQLRRLLPDYVVANLVSVASAELDSLSSQVRSKVQKAAKSWKLSRRHLLFLLANDHYQRGKPFFTELSLFAATCADPAHAFELLCRCAQTRRANRTIAPVKRPGVSQEAAGIILDDIRCATTIFAQTTGAAPMLGPPSPAKQITQTSVQEERREVAKSPTPSSPESAIRFSPTPEASRAAPSDHHLPSIVSAKQSEIPIPHSLDASPSIFADTPRQQPQQGDCLESLDFDSIFGDDDNDDCDSDYAYDFSPGGNINIHPGAVIHQDDVDNIESLSGPVVHASEAGSSSPVHDMSAPLQLPESVNTKLRDPEQSAPEAKRHHPENHTDEISDASTKATETRHHTTSARGDILPQTTLEPILEEGESSLEGASALGKDSLVLNSACTILDPSTWIRGEWLVSALSDNHWALVIIRREGRTLRVPEYYDSLPAKTNFMASKRHVSSFLRHYLPQSQHAGQTLYQCVAPIQDGGNDCGVFTFAFALHTVAAKPLPRRLPSATWRLILAACLGVQDISWWSLIPEETRITTIRLESEVADNLDDGFDSYMAMMTSVQAWQQRATNHMRKQLEDSQEAVIEVTTDFEVVLDMLRVIMAAADRRIGELEVQLSVPAQYTAGGCRRRERELEAAKTVRGHAVTASSRIGEVVKCLGGRVEELSRKIDAIQPNRTNCAAA</sequence>
<protein>
    <submittedName>
        <fullName evidence="1">Uncharacterized protein</fullName>
    </submittedName>
</protein>
<evidence type="ECO:0000313" key="2">
    <source>
        <dbReference type="Proteomes" id="UP000805649"/>
    </source>
</evidence>
<dbReference type="EMBL" id="VUJX02000018">
    <property type="protein sequence ID" value="KAL0929339.1"/>
    <property type="molecule type" value="Genomic_DNA"/>
</dbReference>
<dbReference type="Proteomes" id="UP000805649">
    <property type="component" value="Unassembled WGS sequence"/>
</dbReference>
<gene>
    <name evidence="1" type="ORF">CTRU02_215695</name>
</gene>
<organism evidence="1 2">
    <name type="scientific">Colletotrichum truncatum</name>
    <name type="common">Anthracnose fungus</name>
    <name type="synonym">Colletotrichum capsici</name>
    <dbReference type="NCBI Taxonomy" id="5467"/>
    <lineage>
        <taxon>Eukaryota</taxon>
        <taxon>Fungi</taxon>
        <taxon>Dikarya</taxon>
        <taxon>Ascomycota</taxon>
        <taxon>Pezizomycotina</taxon>
        <taxon>Sordariomycetes</taxon>
        <taxon>Hypocreomycetidae</taxon>
        <taxon>Glomerellales</taxon>
        <taxon>Glomerellaceae</taxon>
        <taxon>Colletotrichum</taxon>
        <taxon>Colletotrichum truncatum species complex</taxon>
    </lineage>
</organism>
<proteinExistence type="predicted"/>
<evidence type="ECO:0000313" key="1">
    <source>
        <dbReference type="EMBL" id="KAL0929339.1"/>
    </source>
</evidence>
<name>A0ACC3YBX7_COLTU</name>
<reference evidence="1 2" key="1">
    <citation type="journal article" date="2020" name="Phytopathology">
        <title>Genome Sequence Resources of Colletotrichum truncatum, C. plurivorum, C. musicola, and C. sojae: Four Species Pathogenic to Soybean (Glycine max).</title>
        <authorList>
            <person name="Rogerio F."/>
            <person name="Boufleur T.R."/>
            <person name="Ciampi-Guillardi M."/>
            <person name="Sukno S.A."/>
            <person name="Thon M.R."/>
            <person name="Massola Junior N.S."/>
            <person name="Baroncelli R."/>
        </authorList>
    </citation>
    <scope>NUCLEOTIDE SEQUENCE [LARGE SCALE GENOMIC DNA]</scope>
    <source>
        <strain evidence="1 2">CMES1059</strain>
    </source>
</reference>